<dbReference type="GO" id="GO:0042773">
    <property type="term" value="P:ATP synthesis coupled electron transport"/>
    <property type="evidence" value="ECO:0007669"/>
    <property type="project" value="UniProtKB-UniRule"/>
</dbReference>
<sequence length="97" mass="11447">MVNNYLYPILFMFMSGIIMFSSFRKHLLLTLLSLEYLVLSLFCMFIFFLMIYGFEMYFVLIFLTFTVCESALGLSILVKMIRSHGNDYLSSMTILSW</sequence>
<evidence type="ECO:0000256" key="12">
    <source>
        <dbReference type="ARBA" id="ARBA00023075"/>
    </source>
</evidence>
<name>A0A8T9ZYB5_9HEMI</name>
<dbReference type="PANTHER" id="PTHR11434:SF0">
    <property type="entry name" value="NADH-UBIQUINONE OXIDOREDUCTASE CHAIN 4L"/>
    <property type="match status" value="1"/>
</dbReference>
<geneLocation type="mitochondrion" evidence="17"/>
<evidence type="ECO:0000256" key="8">
    <source>
        <dbReference type="ARBA" id="ARBA00022967"/>
    </source>
</evidence>
<evidence type="ECO:0000256" key="5">
    <source>
        <dbReference type="ARBA" id="ARBA00022448"/>
    </source>
</evidence>
<dbReference type="GO" id="GO:0008137">
    <property type="term" value="F:NADH dehydrogenase (ubiquinone) activity"/>
    <property type="evidence" value="ECO:0007669"/>
    <property type="project" value="UniProtKB-EC"/>
</dbReference>
<keyword evidence="7 16" id="KW-0812">Transmembrane</keyword>
<evidence type="ECO:0000256" key="16">
    <source>
        <dbReference type="RuleBase" id="RU004419"/>
    </source>
</evidence>
<evidence type="ECO:0000256" key="2">
    <source>
        <dbReference type="ARBA" id="ARBA00010519"/>
    </source>
</evidence>
<dbReference type="PANTHER" id="PTHR11434">
    <property type="entry name" value="NADH-UBIQUINONE OXIDOREDUCTASE SUBUNIT ND4L"/>
    <property type="match status" value="1"/>
</dbReference>
<comment type="catalytic activity">
    <reaction evidence="15 16">
        <text>a ubiquinone + NADH + 5 H(+)(in) = a ubiquinol + NAD(+) + 4 H(+)(out)</text>
        <dbReference type="Rhea" id="RHEA:29091"/>
        <dbReference type="Rhea" id="RHEA-COMP:9565"/>
        <dbReference type="Rhea" id="RHEA-COMP:9566"/>
        <dbReference type="ChEBI" id="CHEBI:15378"/>
        <dbReference type="ChEBI" id="CHEBI:16389"/>
        <dbReference type="ChEBI" id="CHEBI:17976"/>
        <dbReference type="ChEBI" id="CHEBI:57540"/>
        <dbReference type="ChEBI" id="CHEBI:57945"/>
        <dbReference type="EC" id="7.1.1.2"/>
    </reaction>
</comment>
<keyword evidence="12 16" id="KW-0830">Ubiquinone</keyword>
<dbReference type="InterPro" id="IPR001133">
    <property type="entry name" value="NADH_UbQ_OxRdtase_chain4L/K"/>
</dbReference>
<evidence type="ECO:0000256" key="10">
    <source>
        <dbReference type="ARBA" id="ARBA00022989"/>
    </source>
</evidence>
<keyword evidence="16" id="KW-0999">Mitochondrion inner membrane</keyword>
<feature type="transmembrane region" description="Helical" evidence="16">
    <location>
        <begin position="6"/>
        <end position="23"/>
    </location>
</feature>
<keyword evidence="14 16" id="KW-0472">Membrane</keyword>
<evidence type="ECO:0000256" key="1">
    <source>
        <dbReference type="ARBA" id="ARBA00004225"/>
    </source>
</evidence>
<accession>A0A8T9ZYB5</accession>
<keyword evidence="9 16" id="KW-0249">Electron transport</keyword>
<evidence type="ECO:0000256" key="3">
    <source>
        <dbReference type="ARBA" id="ARBA00012944"/>
    </source>
</evidence>
<comment type="similarity">
    <text evidence="2 16">Belongs to the complex I subunit 4L family.</text>
</comment>
<keyword evidence="10 16" id="KW-1133">Transmembrane helix</keyword>
<organism evidence="17">
    <name type="scientific">Idiostolus sp</name>
    <dbReference type="NCBI Taxonomy" id="2931296"/>
    <lineage>
        <taxon>Eukaryota</taxon>
        <taxon>Metazoa</taxon>
        <taxon>Ecdysozoa</taxon>
        <taxon>Arthropoda</taxon>
        <taxon>Hexapoda</taxon>
        <taxon>Insecta</taxon>
        <taxon>Pterygota</taxon>
        <taxon>Neoptera</taxon>
        <taxon>Paraneoptera</taxon>
        <taxon>Hemiptera</taxon>
        <taxon>Heteroptera</taxon>
        <taxon>Panheteroptera</taxon>
        <taxon>Pentatomomorpha</taxon>
        <taxon>Lygaeoidea</taxon>
        <taxon>Idiostolidae</taxon>
        <taxon>Idiostolus</taxon>
    </lineage>
</organism>
<keyword evidence="11 16" id="KW-0520">NAD</keyword>
<dbReference type="Gene3D" id="1.10.287.3510">
    <property type="match status" value="1"/>
</dbReference>
<comment type="function">
    <text evidence="16">Core subunit of the mitochondrial membrane respiratory chain NADH dehydrogenase (Complex I) which catalyzes electron transfer from NADH through the respiratory chain, using ubiquinone as an electron acceptor.</text>
</comment>
<keyword evidence="6 16" id="KW-0679">Respiratory chain</keyword>
<evidence type="ECO:0000256" key="11">
    <source>
        <dbReference type="ARBA" id="ARBA00023027"/>
    </source>
</evidence>
<dbReference type="EMBL" id="MW619707">
    <property type="protein sequence ID" value="UPL66085.1"/>
    <property type="molecule type" value="Genomic_DNA"/>
</dbReference>
<dbReference type="GO" id="GO:0005743">
    <property type="term" value="C:mitochondrial inner membrane"/>
    <property type="evidence" value="ECO:0007669"/>
    <property type="project" value="UniProtKB-SubCell"/>
</dbReference>
<dbReference type="GO" id="GO:0030964">
    <property type="term" value="C:NADH dehydrogenase complex"/>
    <property type="evidence" value="ECO:0007669"/>
    <property type="project" value="TreeGrafter"/>
</dbReference>
<evidence type="ECO:0000313" key="17">
    <source>
        <dbReference type="EMBL" id="UPL66085.1"/>
    </source>
</evidence>
<evidence type="ECO:0000256" key="13">
    <source>
        <dbReference type="ARBA" id="ARBA00023128"/>
    </source>
</evidence>
<evidence type="ECO:0000256" key="4">
    <source>
        <dbReference type="ARBA" id="ARBA00016612"/>
    </source>
</evidence>
<reference evidence="17" key="1">
    <citation type="journal article" date="2022" name="Cladistics">
        <title>Diversification of the phytophagous lineages of true bugs (Insecta: Hemiptera: Heteroptera) shortly after that of the flowering plants.</title>
        <authorList>
            <person name="Ye F."/>
            <person name="Kment P."/>
            <person name="Redei D."/>
            <person name="Luo J.Y."/>
            <person name="Wang Y.H."/>
            <person name="Kuechler S.M."/>
            <person name="Zhang W.W."/>
            <person name="Chen P.P."/>
            <person name="Wu H.Y."/>
            <person name="Wu Y.Z."/>
            <person name="Sun X.Y."/>
            <person name="Ding L."/>
            <person name="Wang Y.R."/>
            <person name="Xie Q."/>
        </authorList>
    </citation>
    <scope>NUCLEOTIDE SEQUENCE</scope>
</reference>
<keyword evidence="13 16" id="KW-0496">Mitochondrion</keyword>
<feature type="transmembrane region" description="Helical" evidence="16">
    <location>
        <begin position="30"/>
        <end position="51"/>
    </location>
</feature>
<feature type="transmembrane region" description="Helical" evidence="16">
    <location>
        <begin position="57"/>
        <end position="78"/>
    </location>
</feature>
<proteinExistence type="inferred from homology"/>
<dbReference type="EC" id="7.1.1.2" evidence="3 16"/>
<dbReference type="Pfam" id="PF00420">
    <property type="entry name" value="Oxidored_q2"/>
    <property type="match status" value="1"/>
</dbReference>
<evidence type="ECO:0000256" key="9">
    <source>
        <dbReference type="ARBA" id="ARBA00022982"/>
    </source>
</evidence>
<evidence type="ECO:0000256" key="7">
    <source>
        <dbReference type="ARBA" id="ARBA00022692"/>
    </source>
</evidence>
<evidence type="ECO:0000256" key="14">
    <source>
        <dbReference type="ARBA" id="ARBA00023136"/>
    </source>
</evidence>
<dbReference type="InterPro" id="IPR039428">
    <property type="entry name" value="NUOK/Mnh_C1-like"/>
</dbReference>
<keyword evidence="5 16" id="KW-0813">Transport</keyword>
<keyword evidence="8 16" id="KW-1278">Translocase</keyword>
<comment type="subcellular location">
    <subcellularLocation>
        <location evidence="16">Mitochondrion inner membrane</location>
        <topology evidence="16">Multi-pass membrane protein</topology>
    </subcellularLocation>
    <subcellularLocation>
        <location evidence="1">Mitochondrion membrane</location>
        <topology evidence="1">Multi-pass membrane protein</topology>
    </subcellularLocation>
</comment>
<dbReference type="AlphaFoldDB" id="A0A8T9ZYB5"/>
<evidence type="ECO:0000256" key="15">
    <source>
        <dbReference type="ARBA" id="ARBA00049551"/>
    </source>
</evidence>
<evidence type="ECO:0000256" key="6">
    <source>
        <dbReference type="ARBA" id="ARBA00022660"/>
    </source>
</evidence>
<protein>
    <recommendedName>
        <fullName evidence="4 16">NADH-ubiquinone oxidoreductase chain 4L</fullName>
        <ecNumber evidence="3 16">7.1.1.2</ecNumber>
    </recommendedName>
</protein>
<dbReference type="GO" id="GO:0016651">
    <property type="term" value="F:oxidoreductase activity, acting on NAD(P)H"/>
    <property type="evidence" value="ECO:0007669"/>
    <property type="project" value="InterPro"/>
</dbReference>